<dbReference type="Proteomes" id="UP000314982">
    <property type="component" value="Unassembled WGS sequence"/>
</dbReference>
<reference evidence="3" key="3">
    <citation type="submission" date="2025-09" db="UniProtKB">
        <authorList>
            <consortium name="Ensembl"/>
        </authorList>
    </citation>
    <scope>IDENTIFICATION</scope>
</reference>
<evidence type="ECO:0000256" key="1">
    <source>
        <dbReference type="SAM" id="SignalP"/>
    </source>
</evidence>
<proteinExistence type="predicted"/>
<feature type="chain" id="PRO_5021422971" description="Proteasome adapter and scaffold protein ECM29 HEAT-repeat domain-containing protein" evidence="1">
    <location>
        <begin position="18"/>
        <end position="74"/>
    </location>
</feature>
<evidence type="ECO:0000313" key="4">
    <source>
        <dbReference type="Proteomes" id="UP000314982"/>
    </source>
</evidence>
<dbReference type="SUPFAM" id="SSF48371">
    <property type="entry name" value="ARM repeat"/>
    <property type="match status" value="1"/>
</dbReference>
<evidence type="ECO:0000313" key="3">
    <source>
        <dbReference type="Ensembl" id="ENSHHUP00000024829.1"/>
    </source>
</evidence>
<keyword evidence="1" id="KW-0732">Signal</keyword>
<protein>
    <recommendedName>
        <fullName evidence="2">Proteasome adapter and scaffold protein ECM29 HEAT-repeat domain-containing protein</fullName>
    </recommendedName>
</protein>
<sequence length="74" mass="8047">MSHYQSLLLFLFQGGCASVIVSLTVQCPQDLTPYSGKLMSALLNGIHDRSSVVQKAFSFALGHLVRVSSMLFVT</sequence>
<feature type="signal peptide" evidence="1">
    <location>
        <begin position="1"/>
        <end position="17"/>
    </location>
</feature>
<dbReference type="InterPro" id="IPR055443">
    <property type="entry name" value="HEAT_ECM29"/>
</dbReference>
<accession>A0A4W5LG07</accession>
<dbReference type="Ensembl" id="ENSHHUT00000025772.1">
    <property type="protein sequence ID" value="ENSHHUP00000024829.1"/>
    <property type="gene ID" value="ENSHHUG00000015610.1"/>
</dbReference>
<dbReference type="Gene3D" id="1.25.10.10">
    <property type="entry name" value="Leucine-rich Repeat Variant"/>
    <property type="match status" value="1"/>
</dbReference>
<dbReference type="AlphaFoldDB" id="A0A4W5LG07"/>
<evidence type="ECO:0000259" key="2">
    <source>
        <dbReference type="Pfam" id="PF24492"/>
    </source>
</evidence>
<dbReference type="InterPro" id="IPR016024">
    <property type="entry name" value="ARM-type_fold"/>
</dbReference>
<reference evidence="3" key="2">
    <citation type="submission" date="2025-08" db="UniProtKB">
        <authorList>
            <consortium name="Ensembl"/>
        </authorList>
    </citation>
    <scope>IDENTIFICATION</scope>
</reference>
<feature type="domain" description="Proteasome adapter and scaffold protein ECM29 HEAT-repeat" evidence="2">
    <location>
        <begin position="15"/>
        <end position="69"/>
    </location>
</feature>
<dbReference type="Pfam" id="PF24492">
    <property type="entry name" value="HEAT_ECM29"/>
    <property type="match status" value="1"/>
</dbReference>
<reference evidence="4" key="1">
    <citation type="submission" date="2018-06" db="EMBL/GenBank/DDBJ databases">
        <title>Genome assembly of Danube salmon.</title>
        <authorList>
            <person name="Macqueen D.J."/>
            <person name="Gundappa M.K."/>
        </authorList>
    </citation>
    <scope>NUCLEOTIDE SEQUENCE [LARGE SCALE GENOMIC DNA]</scope>
</reference>
<dbReference type="InterPro" id="IPR011989">
    <property type="entry name" value="ARM-like"/>
</dbReference>
<name>A0A4W5LG07_9TELE</name>
<keyword evidence="4" id="KW-1185">Reference proteome</keyword>
<organism evidence="3 4">
    <name type="scientific">Hucho hucho</name>
    <name type="common">huchen</name>
    <dbReference type="NCBI Taxonomy" id="62062"/>
    <lineage>
        <taxon>Eukaryota</taxon>
        <taxon>Metazoa</taxon>
        <taxon>Chordata</taxon>
        <taxon>Craniata</taxon>
        <taxon>Vertebrata</taxon>
        <taxon>Euteleostomi</taxon>
        <taxon>Actinopterygii</taxon>
        <taxon>Neopterygii</taxon>
        <taxon>Teleostei</taxon>
        <taxon>Protacanthopterygii</taxon>
        <taxon>Salmoniformes</taxon>
        <taxon>Salmonidae</taxon>
        <taxon>Salmoninae</taxon>
        <taxon>Hucho</taxon>
    </lineage>
</organism>